<sequence>MSRLLSRCLSTILLLACLVSIGCVAAPPTDTTTPPPATGSASGPATGQATGKPIVVTTTCRTDADCTVKNVGNCCGAFPACVNVDSATDPKGVMAQCQASGMMSVCGFREISACQCVAGQCAAKDAQADTLRPAPPSTETVH</sequence>
<dbReference type="Proteomes" id="UP000515406">
    <property type="component" value="Chromosome"/>
</dbReference>
<keyword evidence="1" id="KW-0732">Signal</keyword>
<dbReference type="Proteomes" id="UP001187425">
    <property type="component" value="Unassembled WGS sequence"/>
</dbReference>
<evidence type="ECO:0000256" key="1">
    <source>
        <dbReference type="SAM" id="SignalP"/>
    </source>
</evidence>
<evidence type="ECO:0000313" key="5">
    <source>
        <dbReference type="Proteomes" id="UP001187425"/>
    </source>
</evidence>
<proteinExistence type="predicted"/>
<feature type="signal peptide" evidence="1">
    <location>
        <begin position="1"/>
        <end position="25"/>
    </location>
</feature>
<dbReference type="AlphaFoldDB" id="A0A6V7CWR8"/>
<dbReference type="EMBL" id="JAWMQI010000121">
    <property type="protein sequence ID" value="MDV7250906.1"/>
    <property type="molecule type" value="Genomic_DNA"/>
</dbReference>
<dbReference type="RefSeq" id="WP_074056738.1">
    <property type="nucleotide sequence ID" value="NZ_CP060399.1"/>
</dbReference>
<gene>
    <name evidence="2" type="ORF">CFBP498_16970</name>
    <name evidence="3" type="ORF">R4K57_21465</name>
</gene>
<evidence type="ECO:0008006" key="6">
    <source>
        <dbReference type="Google" id="ProtNLM"/>
    </source>
</evidence>
<evidence type="ECO:0000313" key="4">
    <source>
        <dbReference type="Proteomes" id="UP000515406"/>
    </source>
</evidence>
<accession>A0A6V7CWR8</accession>
<organism evidence="2 4">
    <name type="scientific">Xanthomonas hortorum pv. vitians</name>
    <dbReference type="NCBI Taxonomy" id="83224"/>
    <lineage>
        <taxon>Bacteria</taxon>
        <taxon>Pseudomonadati</taxon>
        <taxon>Pseudomonadota</taxon>
        <taxon>Gammaproteobacteria</taxon>
        <taxon>Lysobacterales</taxon>
        <taxon>Lysobacteraceae</taxon>
        <taxon>Xanthomonas</taxon>
    </lineage>
</organism>
<dbReference type="EMBL" id="LR828257">
    <property type="protein sequence ID" value="CAD0322646.1"/>
    <property type="molecule type" value="Genomic_DNA"/>
</dbReference>
<protein>
    <recommendedName>
        <fullName evidence="6">Secreted protein</fullName>
    </recommendedName>
</protein>
<dbReference type="GeneID" id="55513080"/>
<feature type="chain" id="PRO_5044655667" description="Secreted protein" evidence="1">
    <location>
        <begin position="26"/>
        <end position="142"/>
    </location>
</feature>
<evidence type="ECO:0000313" key="3">
    <source>
        <dbReference type="EMBL" id="MDV7250906.1"/>
    </source>
</evidence>
<evidence type="ECO:0000313" key="2">
    <source>
        <dbReference type="EMBL" id="CAD0322640.1"/>
    </source>
</evidence>
<name>A0A6V7CWR8_9XANT</name>
<dbReference type="EMBL" id="LR828257">
    <property type="protein sequence ID" value="CAD0322640.1"/>
    <property type="molecule type" value="Genomic_DNA"/>
</dbReference>
<reference evidence="3 5" key="2">
    <citation type="submission" date="2023-10" db="EMBL/GenBank/DDBJ databases">
        <title>A new tool for lettuce pathogen research.</title>
        <authorList>
            <person name="Horton K.N."/>
            <person name="Cseke L.J."/>
            <person name="Badiwe M."/>
            <person name="Tesfaye D."/>
            <person name="Klein A."/>
            <person name="Su J."/>
            <person name="Potnis N."/>
            <person name="Gassmann W."/>
        </authorList>
    </citation>
    <scope>NUCLEOTIDE SEQUENCE [LARGE SCALE GENOMIC DNA]</scope>
    <source>
        <strain evidence="3 5">JSKH1901</strain>
    </source>
</reference>
<reference evidence="2 4" key="1">
    <citation type="submission" date="2020-07" db="EMBL/GenBank/DDBJ databases">
        <authorList>
            <person name="Pothier F. J."/>
        </authorList>
    </citation>
    <scope>NUCLEOTIDE SEQUENCE [LARGE SCALE GENOMIC DNA]</scope>
    <source>
        <strain evidence="2 4">CFBP 498</strain>
    </source>
</reference>
<dbReference type="PROSITE" id="PS51257">
    <property type="entry name" value="PROKAR_LIPOPROTEIN"/>
    <property type="match status" value="1"/>
</dbReference>
<keyword evidence="4" id="KW-1185">Reference proteome</keyword>